<dbReference type="InterPro" id="IPR010614">
    <property type="entry name" value="RAD3-like_helicase_DEAD"/>
</dbReference>
<dbReference type="InterPro" id="IPR002464">
    <property type="entry name" value="DNA/RNA_helicase_DEAH_CS"/>
</dbReference>
<evidence type="ECO:0000313" key="15">
    <source>
        <dbReference type="WBParaSite" id="SRDH1_49920.1"/>
    </source>
</evidence>
<comment type="subcellular location">
    <subcellularLocation>
        <location evidence="2">Nucleus</location>
    </subcellularLocation>
</comment>
<evidence type="ECO:0000256" key="11">
    <source>
        <dbReference type="ARBA" id="ARBA00023235"/>
    </source>
</evidence>
<evidence type="ECO:0000313" key="14">
    <source>
        <dbReference type="Proteomes" id="UP000050792"/>
    </source>
</evidence>
<dbReference type="Pfam" id="PF13307">
    <property type="entry name" value="Helicase_C_2"/>
    <property type="match status" value="1"/>
</dbReference>
<dbReference type="GO" id="GO:0034085">
    <property type="term" value="P:establishment of sister chromatid cohesion"/>
    <property type="evidence" value="ECO:0007669"/>
    <property type="project" value="TreeGrafter"/>
</dbReference>
<dbReference type="WBParaSite" id="SRDH1_49920.1">
    <property type="protein sequence ID" value="SRDH1_49920.1"/>
    <property type="gene ID" value="SRDH1_49920"/>
</dbReference>
<evidence type="ECO:0000256" key="12">
    <source>
        <dbReference type="ARBA" id="ARBA00023242"/>
    </source>
</evidence>
<evidence type="ECO:0000256" key="2">
    <source>
        <dbReference type="ARBA" id="ARBA00004123"/>
    </source>
</evidence>
<keyword evidence="7" id="KW-0347">Helicase</keyword>
<organism evidence="14 15">
    <name type="scientific">Schistosoma rodhaini</name>
    <dbReference type="NCBI Taxonomy" id="6188"/>
    <lineage>
        <taxon>Eukaryota</taxon>
        <taxon>Metazoa</taxon>
        <taxon>Spiralia</taxon>
        <taxon>Lophotrochozoa</taxon>
        <taxon>Platyhelminthes</taxon>
        <taxon>Trematoda</taxon>
        <taxon>Digenea</taxon>
        <taxon>Strigeidida</taxon>
        <taxon>Schistosomatoidea</taxon>
        <taxon>Schistosomatidae</taxon>
        <taxon>Schistosoma</taxon>
    </lineage>
</organism>
<dbReference type="InterPro" id="IPR045028">
    <property type="entry name" value="DinG/Rad3-like"/>
</dbReference>
<dbReference type="GO" id="GO:0003678">
    <property type="term" value="F:DNA helicase activity"/>
    <property type="evidence" value="ECO:0007669"/>
    <property type="project" value="InterPro"/>
</dbReference>
<dbReference type="GO" id="GO:0003677">
    <property type="term" value="F:DNA binding"/>
    <property type="evidence" value="ECO:0007669"/>
    <property type="project" value="InterPro"/>
</dbReference>
<reference evidence="15" key="2">
    <citation type="submission" date="2023-11" db="UniProtKB">
        <authorList>
            <consortium name="WormBaseParasite"/>
        </authorList>
    </citation>
    <scope>IDENTIFICATION</scope>
</reference>
<evidence type="ECO:0000256" key="4">
    <source>
        <dbReference type="ARBA" id="ARBA00022723"/>
    </source>
</evidence>
<evidence type="ECO:0000256" key="1">
    <source>
        <dbReference type="ARBA" id="ARBA00001966"/>
    </source>
</evidence>
<sequence length="1054" mass="120577">MYLHRYMHMMDDDFYNDSIGDQILLELNITNFAPTLTDKNKEITEPTENEINSVNDKLHSLITTPDQFIDFPYPKPYSQQLELMQTVYKTLESNCCGIFESPTGTGKSLSLLTATLRWLLDYNEKQIILLNSLQSQLKLMNHENKENNSKEYDWIMEYDKNRLLKQQIEPQIEDLLIYQSNLQLIEKIKSSSTSSSSSLLFKHQTDFSNFDEMTLTETNSETIDIDQLKNIIDIPNDQYECDDELFLCKPDENLFDKHKIIELDEIELDQQFESQQQSDNGLLRIIYCSRTHSQLGQVAKEFAKCKTLFNKVTIIQLSSRHLLCTNETIFQLKHPDLINIACLELNRPRNREQGESKSFRCPMRNSTAVNNLSKHLLIGNSALNITSTIREGKSSKSSKSTNVLSNSLKECQKDEKNLNDTQLSSHIGCPYYANRKGLPLAQLVLVPYSSLLQPSNRLTSGLKLKNSIVIIDEAHNLLEATASSMSVSLSLVNDLYKLEELFSGYLQHYRSRLSSVLALRLRQIKHFIQQLKVYLNTTLKHIQSSLPSMSDNVIIKTVNKLFSESNLDNINLGEFIDCLEYQHFIMKLIGFSKWYNNNTQQNSKQLDNVSISQTTCSQMTNLLNSMKRKYSNENSQCGDISQVCISNKKSKIGIEKSEGIGSSLFKFHSFLQALEFCEEDARIIIEPVKNSTKLNLSNSSSDLSSSSSNLADDSQDLCLRVVFLNPGRYLKDLVQEARSVLLVGGTMQPFNEAIEQIFIPSGKLPNQILTFTCDHVINAKKQLAVYPLGVHSHQSNGEVFSLDFTYQNRSNPHMIDACGEIILQICQQLPAGIVVFTPSYEYQSILHNRWEATGLLNKIEKYKSLFHEPKTTTHLDQIMQAYGVAATQKLKHKHGALLLCVIGGKLSEGINFTDDLARVVIIIGMPYANPQSPILREKMIYLDKHFIRDSQYTQNPGRQYYETMCMRLINQAIGRSIRHAKDYAAVFLMDNRYYRSTIQSQLPKWVQQSVIRQQLNDKQSISLSSSDHHRKFLNLSEALEHAKRFFSCNKESLE</sequence>
<dbReference type="GO" id="GO:0006139">
    <property type="term" value="P:nucleobase-containing compound metabolic process"/>
    <property type="evidence" value="ECO:0007669"/>
    <property type="project" value="InterPro"/>
</dbReference>
<dbReference type="SMART" id="SM00491">
    <property type="entry name" value="HELICc2"/>
    <property type="match status" value="1"/>
</dbReference>
<protein>
    <recommendedName>
        <fullName evidence="13">Helicase ATP-binding domain-containing protein</fullName>
    </recommendedName>
</protein>
<dbReference type="GO" id="GO:0051536">
    <property type="term" value="F:iron-sulfur cluster binding"/>
    <property type="evidence" value="ECO:0007669"/>
    <property type="project" value="UniProtKB-KW"/>
</dbReference>
<dbReference type="GO" id="GO:0005634">
    <property type="term" value="C:nucleus"/>
    <property type="evidence" value="ECO:0007669"/>
    <property type="project" value="UniProtKB-SubCell"/>
</dbReference>
<evidence type="ECO:0000256" key="10">
    <source>
        <dbReference type="ARBA" id="ARBA00023014"/>
    </source>
</evidence>
<comment type="cofactor">
    <cofactor evidence="1">
        <name>[4Fe-4S] cluster</name>
        <dbReference type="ChEBI" id="CHEBI:49883"/>
    </cofactor>
</comment>
<proteinExistence type="inferred from homology"/>
<evidence type="ECO:0000259" key="13">
    <source>
        <dbReference type="PROSITE" id="PS51193"/>
    </source>
</evidence>
<keyword evidence="6" id="KW-0378">Hydrolase</keyword>
<keyword evidence="9" id="KW-0408">Iron</keyword>
<dbReference type="Pfam" id="PF06733">
    <property type="entry name" value="DEAD_2"/>
    <property type="match status" value="1"/>
</dbReference>
<evidence type="ECO:0000256" key="5">
    <source>
        <dbReference type="ARBA" id="ARBA00022741"/>
    </source>
</evidence>
<keyword evidence="12" id="KW-0539">Nucleus</keyword>
<comment type="similarity">
    <text evidence="3">Belongs to the DEAD box helicase family. DEAH subfamily. DDX11/CHL1 sub-subfamily.</text>
</comment>
<keyword evidence="4" id="KW-0479">Metal-binding</keyword>
<evidence type="ECO:0000256" key="6">
    <source>
        <dbReference type="ARBA" id="ARBA00022801"/>
    </source>
</evidence>
<dbReference type="InterPro" id="IPR014013">
    <property type="entry name" value="Helic_SF1/SF2_ATP-bd_DinG/Rad3"/>
</dbReference>
<keyword evidence="14" id="KW-1185">Reference proteome</keyword>
<dbReference type="Gene3D" id="3.40.50.300">
    <property type="entry name" value="P-loop containing nucleotide triphosphate hydrolases"/>
    <property type="match status" value="3"/>
</dbReference>
<dbReference type="GO" id="GO:0046872">
    <property type="term" value="F:metal ion binding"/>
    <property type="evidence" value="ECO:0007669"/>
    <property type="project" value="UniProtKB-KW"/>
</dbReference>
<keyword evidence="8" id="KW-0067">ATP-binding</keyword>
<dbReference type="NCBIfam" id="TIGR00604">
    <property type="entry name" value="rad3"/>
    <property type="match status" value="1"/>
</dbReference>
<dbReference type="InterPro" id="IPR006555">
    <property type="entry name" value="ATP-dep_Helicase_C"/>
</dbReference>
<evidence type="ECO:0000256" key="9">
    <source>
        <dbReference type="ARBA" id="ARBA00023004"/>
    </source>
</evidence>
<dbReference type="SUPFAM" id="SSF52540">
    <property type="entry name" value="P-loop containing nucleoside triphosphate hydrolases"/>
    <property type="match status" value="2"/>
</dbReference>
<keyword evidence="11" id="KW-0413">Isomerase</keyword>
<dbReference type="GO" id="GO:0016818">
    <property type="term" value="F:hydrolase activity, acting on acid anhydrides, in phosphorus-containing anhydrides"/>
    <property type="evidence" value="ECO:0007669"/>
    <property type="project" value="InterPro"/>
</dbReference>
<dbReference type="PANTHER" id="PTHR11472:SF41">
    <property type="entry name" value="ATP-DEPENDENT DNA HELICASE DDX11-RELATED"/>
    <property type="match status" value="1"/>
</dbReference>
<accession>A0AA85FHF2</accession>
<dbReference type="Proteomes" id="UP000050792">
    <property type="component" value="Unassembled WGS sequence"/>
</dbReference>
<dbReference type="PROSITE" id="PS51193">
    <property type="entry name" value="HELICASE_ATP_BIND_2"/>
    <property type="match status" value="1"/>
</dbReference>
<name>A0AA85FHF2_9TREM</name>
<dbReference type="PANTHER" id="PTHR11472">
    <property type="entry name" value="DNA REPAIR DEAD HELICASE RAD3/XP-D SUBFAMILY MEMBER"/>
    <property type="match status" value="1"/>
</dbReference>
<dbReference type="GO" id="GO:0005524">
    <property type="term" value="F:ATP binding"/>
    <property type="evidence" value="ECO:0007669"/>
    <property type="project" value="UniProtKB-KW"/>
</dbReference>
<evidence type="ECO:0000256" key="8">
    <source>
        <dbReference type="ARBA" id="ARBA00022840"/>
    </source>
</evidence>
<evidence type="ECO:0000256" key="3">
    <source>
        <dbReference type="ARBA" id="ARBA00008435"/>
    </source>
</evidence>
<dbReference type="GO" id="GO:0006974">
    <property type="term" value="P:DNA damage response"/>
    <property type="evidence" value="ECO:0007669"/>
    <property type="project" value="UniProtKB-ARBA"/>
</dbReference>
<dbReference type="PROSITE" id="PS00690">
    <property type="entry name" value="DEAH_ATP_HELICASE"/>
    <property type="match status" value="1"/>
</dbReference>
<keyword evidence="5" id="KW-0547">Nucleotide-binding</keyword>
<dbReference type="InterPro" id="IPR027417">
    <property type="entry name" value="P-loop_NTPase"/>
</dbReference>
<dbReference type="SMART" id="SM00488">
    <property type="entry name" value="DEXDc2"/>
    <property type="match status" value="1"/>
</dbReference>
<feature type="domain" description="Helicase ATP-binding" evidence="13">
    <location>
        <begin position="66"/>
        <end position="523"/>
    </location>
</feature>
<reference evidence="14" key="1">
    <citation type="submission" date="2022-06" db="EMBL/GenBank/DDBJ databases">
        <authorList>
            <person name="Berger JAMES D."/>
            <person name="Berger JAMES D."/>
        </authorList>
    </citation>
    <scope>NUCLEOTIDE SEQUENCE [LARGE SCALE GENOMIC DNA]</scope>
</reference>
<evidence type="ECO:0000256" key="7">
    <source>
        <dbReference type="ARBA" id="ARBA00022806"/>
    </source>
</evidence>
<dbReference type="InterPro" id="IPR013020">
    <property type="entry name" value="Rad3/Chl1-like"/>
</dbReference>
<dbReference type="CDD" id="cd18788">
    <property type="entry name" value="SF2_C_XPD"/>
    <property type="match status" value="1"/>
</dbReference>
<dbReference type="InterPro" id="IPR006554">
    <property type="entry name" value="Helicase-like_DEXD_c2"/>
</dbReference>
<keyword evidence="10" id="KW-0411">Iron-sulfur</keyword>
<dbReference type="AlphaFoldDB" id="A0AA85FHF2"/>